<dbReference type="GeneID" id="67270351"/>
<protein>
    <submittedName>
        <fullName evidence="1">Uncharacterized protein</fullName>
    </submittedName>
</protein>
<proteinExistence type="predicted"/>
<gene>
    <name evidence="1" type="primary">orf107</name>
</gene>
<dbReference type="EMBL" id="MT246538">
    <property type="protein sequence ID" value="QRR29761.1"/>
    <property type="molecule type" value="Genomic_DNA"/>
</dbReference>
<geneLocation type="mitochondrion" evidence="1"/>
<keyword evidence="1" id="KW-0496">Mitochondrion</keyword>
<reference evidence="1" key="1">
    <citation type="journal article" date="2021" name="J. Eukaryot. Microbiol.">
        <title>Description of Imasa heleensis, gen. nov., sp. nov. (Imasidae, fam. nov.), a Deep-Branching Marine Malawimonad and Possible Key Taxon in Understanding Early Eukaryotic Evolution.</title>
        <authorList>
            <person name="Heiss A.A."/>
            <person name="Warring S.D."/>
            <person name="Lukacs K."/>
            <person name="Favate J."/>
            <person name="Yang A."/>
            <person name="Gyaltshen Y."/>
            <person name="Filardi C."/>
            <person name="Simpson A.G.B."/>
            <person name="Kim E."/>
        </authorList>
    </citation>
    <scope>NUCLEOTIDE SEQUENCE</scope>
</reference>
<accession>A0A893DCU7</accession>
<evidence type="ECO:0000313" key="1">
    <source>
        <dbReference type="EMBL" id="QRR29761.1"/>
    </source>
</evidence>
<dbReference type="AlphaFoldDB" id="A0A893DCU7"/>
<name>A0A893DCU7_9EUKA</name>
<dbReference type="RefSeq" id="YP_010165748.1">
    <property type="nucleotide sequence ID" value="NC_057511.1"/>
</dbReference>
<sequence length="107" mass="12792">MNRFIFSVSFLVLVLVVAIIVTSNVYSSWIYGVYVDIFSMNILDREMLYITNRLSHLLYRFILYSSNNIDSNIATLLFSKYVDHSLTYIIYEMLDWTEYEELLYNKI</sequence>
<organism evidence="1">
    <name type="scientific">Imasa heleensis</name>
    <dbReference type="NCBI Taxonomy" id="2772037"/>
    <lineage>
        <taxon>Eukaryota</taxon>
        <taxon>Malawimonadida</taxon>
        <taxon>Imasidae</taxon>
        <taxon>Imasa</taxon>
    </lineage>
</organism>